<evidence type="ECO:0000313" key="3">
    <source>
        <dbReference type="EMBL" id="MEF2966656.1"/>
    </source>
</evidence>
<dbReference type="Pfam" id="PF07179">
    <property type="entry name" value="SseB"/>
    <property type="match status" value="1"/>
</dbReference>
<sequence>MDEARKDEIGRRFLLSSELPLDECRELEIQELIFLIDSAKHFKEQGTFDGEQLEQRKKAFYDLLKEKVINAKSLYIAYDKNTNYPYMDAEDRIWMFSKKKYAAHARDYFMQQLLMLDMKRVAGDDILKAFAELHSLGIPKIIIDNGQYHIEIDRDEILPPPDFSGTPEISIPVTNPDLQRALIRFFQTAYTQNNFEGKQQVLQELEDQMIDEVVRAKYLLPMQLKEQEPAPPDEQGKKTLKEGTVIQFAVLGGEGETTWLPVFTDWTEFEKAFDKSVWSSNIVSYDDVLRISENMDGIIINSRGIPLTIDDKNKERIEAYRRESGESKAEAVKEVTVEKDTQVLLGEPKVYPAEMINAVKSYMKTEKRIKKAYLRLMIKDGEMSYLIIVDLDGGDEKEIFNAISAAATPHLNGMILYMMGIEDWADQVQEVEPFYKKKRFGLF</sequence>
<feature type="domain" description="SseB protein C-terminal" evidence="2">
    <location>
        <begin position="337"/>
        <end position="437"/>
    </location>
</feature>
<protein>
    <submittedName>
        <fullName evidence="3">Enhanced serine sensitivity protein SseB</fullName>
    </submittedName>
</protein>
<reference evidence="3 4" key="1">
    <citation type="submission" date="2024-02" db="EMBL/GenBank/DDBJ databases">
        <title>A nitrogen-fixing paenibacillus bacterium.</title>
        <authorList>
            <person name="Zhang W.L."/>
            <person name="Chen S.F."/>
        </authorList>
    </citation>
    <scope>NUCLEOTIDE SEQUENCE [LARGE SCALE GENOMIC DNA]</scope>
    <source>
        <strain evidence="3 4">M1</strain>
    </source>
</reference>
<evidence type="ECO:0000313" key="4">
    <source>
        <dbReference type="Proteomes" id="UP001306950"/>
    </source>
</evidence>
<keyword evidence="4" id="KW-1185">Reference proteome</keyword>
<dbReference type="InterPro" id="IPR009839">
    <property type="entry name" value="SseB_N"/>
</dbReference>
<gene>
    <name evidence="3" type="ORF">V3851_12520</name>
</gene>
<dbReference type="RefSeq" id="WP_331846870.1">
    <property type="nucleotide sequence ID" value="NZ_JAZHPZ010000005.1"/>
</dbReference>
<evidence type="ECO:0000259" key="2">
    <source>
        <dbReference type="Pfam" id="PF14581"/>
    </source>
</evidence>
<evidence type="ECO:0000259" key="1">
    <source>
        <dbReference type="Pfam" id="PF07179"/>
    </source>
</evidence>
<proteinExistence type="predicted"/>
<dbReference type="Pfam" id="PF14581">
    <property type="entry name" value="SseB_C"/>
    <property type="match status" value="1"/>
</dbReference>
<dbReference type="Proteomes" id="UP001306950">
    <property type="component" value="Unassembled WGS sequence"/>
</dbReference>
<accession>A0ABU7VSE8</accession>
<organism evidence="3 4">
    <name type="scientific">Paenibacillus haidiansis</name>
    <dbReference type="NCBI Taxonomy" id="1574488"/>
    <lineage>
        <taxon>Bacteria</taxon>
        <taxon>Bacillati</taxon>
        <taxon>Bacillota</taxon>
        <taxon>Bacilli</taxon>
        <taxon>Bacillales</taxon>
        <taxon>Paenibacillaceae</taxon>
        <taxon>Paenibacillus</taxon>
    </lineage>
</organism>
<dbReference type="InterPro" id="IPR027945">
    <property type="entry name" value="SseB_C"/>
</dbReference>
<name>A0ABU7VSE8_9BACL</name>
<dbReference type="EMBL" id="JAZHPZ010000005">
    <property type="protein sequence ID" value="MEF2966656.1"/>
    <property type="molecule type" value="Genomic_DNA"/>
</dbReference>
<comment type="caution">
    <text evidence="3">The sequence shown here is derived from an EMBL/GenBank/DDBJ whole genome shotgun (WGS) entry which is preliminary data.</text>
</comment>
<feature type="domain" description="SseB protein N-terminal" evidence="1">
    <location>
        <begin position="207"/>
        <end position="303"/>
    </location>
</feature>